<reference evidence="1" key="1">
    <citation type="submission" date="2012-10" db="EMBL/GenBank/DDBJ databases">
        <authorList>
            <person name="Lefevre C."/>
        </authorList>
    </citation>
    <scope>NUCLEOTIDE SEQUENCE</scope>
    <source>
        <strain evidence="1">BW-1</strain>
    </source>
</reference>
<name>L0R491_9BACT</name>
<evidence type="ECO:0000313" key="2">
    <source>
        <dbReference type="EMBL" id="SLM32755.1"/>
    </source>
</evidence>
<dbReference type="AlphaFoldDB" id="L0R491"/>
<dbReference type="EMBL" id="HF547348">
    <property type="protein sequence ID" value="CCO06704.1"/>
    <property type="molecule type" value="Genomic_DNA"/>
</dbReference>
<sequence>MPIIIFNRKALKALKALRLIIQFLRKVGGVKRNLLIAMWQRSIIIDTLWHNVVG</sequence>
<evidence type="ECO:0000313" key="1">
    <source>
        <dbReference type="EMBL" id="CCO06704.1"/>
    </source>
</evidence>
<keyword evidence="3" id="KW-1185">Reference proteome</keyword>
<proteinExistence type="predicted"/>
<accession>L0R491</accession>
<organism evidence="1">
    <name type="scientific">Desulfamplus magnetovallimortis</name>
    <dbReference type="NCBI Taxonomy" id="1246637"/>
    <lineage>
        <taxon>Bacteria</taxon>
        <taxon>Pseudomonadati</taxon>
        <taxon>Thermodesulfobacteriota</taxon>
        <taxon>Desulfobacteria</taxon>
        <taxon>Desulfobacterales</taxon>
        <taxon>Desulfobacteraceae</taxon>
        <taxon>Desulfamplus</taxon>
    </lineage>
</organism>
<dbReference type="EMBL" id="FWEV01000325">
    <property type="protein sequence ID" value="SLM32755.1"/>
    <property type="molecule type" value="Genomic_DNA"/>
</dbReference>
<dbReference type="Proteomes" id="UP000191931">
    <property type="component" value="Unassembled WGS sequence"/>
</dbReference>
<reference evidence="1" key="2">
    <citation type="submission" date="2012-12" db="EMBL/GenBank/DDBJ databases">
        <title>Region harboring genes involved in magnetosome formation of Candidatus Desulfamplus magnetosmortis.</title>
        <authorList>
            <person name="Lefevre C.T."/>
            <person name="Bazylinski D.A."/>
        </authorList>
    </citation>
    <scope>NUCLEOTIDE SEQUENCE</scope>
    <source>
        <strain evidence="1">BW-1</strain>
    </source>
</reference>
<evidence type="ECO:0000313" key="3">
    <source>
        <dbReference type="Proteomes" id="UP000191931"/>
    </source>
</evidence>
<gene>
    <name evidence="1" type="ORF">DEMABW1_80096</name>
    <name evidence="2" type="ORF">MTBBW1_80096</name>
</gene>
<reference evidence="2 3" key="3">
    <citation type="submission" date="2017-03" db="EMBL/GenBank/DDBJ databases">
        <authorList>
            <person name="Afonso C.L."/>
            <person name="Miller P.J."/>
            <person name="Scott M.A."/>
            <person name="Spackman E."/>
            <person name="Goraichik I."/>
            <person name="Dimitrov K.M."/>
            <person name="Suarez D.L."/>
            <person name="Swayne D.E."/>
        </authorList>
    </citation>
    <scope>NUCLEOTIDE SEQUENCE [LARGE SCALE GENOMIC DNA]</scope>
    <source>
        <strain evidence="2">PRJEB14757</strain>
    </source>
</reference>
<protein>
    <submittedName>
        <fullName evidence="1">Uncharacterized protein</fullName>
    </submittedName>
</protein>